<dbReference type="SUPFAM" id="SSF68906">
    <property type="entry name" value="SAP domain"/>
    <property type="match status" value="1"/>
</dbReference>
<proteinExistence type="predicted"/>
<protein>
    <recommendedName>
        <fullName evidence="3">ARMET C-terminal domain-containing protein</fullName>
    </recommendedName>
</protein>
<evidence type="ECO:0000256" key="1">
    <source>
        <dbReference type="SAM" id="MobiDB-lite"/>
    </source>
</evidence>
<dbReference type="OrthoDB" id="5597848at2759"/>
<feature type="domain" description="ARMET C-terminal" evidence="3">
    <location>
        <begin position="23"/>
        <end position="59"/>
    </location>
</feature>
<keyword evidence="5" id="KW-1185">Reference proteome</keyword>
<dbReference type="OMA" id="MDNIKVF"/>
<dbReference type="AlphaFoldDB" id="A0A8J6CDR1"/>
<dbReference type="EMBL" id="JAGTXO010000003">
    <property type="protein sequence ID" value="KAG8468864.1"/>
    <property type="molecule type" value="Genomic_DNA"/>
</dbReference>
<name>A0A8J6CDR1_DIALT</name>
<feature type="region of interest" description="Disordered" evidence="1">
    <location>
        <begin position="114"/>
        <end position="140"/>
    </location>
</feature>
<accession>A0A8J6CDR1</accession>
<organism evidence="4 5">
    <name type="scientific">Diacronema lutheri</name>
    <name type="common">Unicellular marine alga</name>
    <name type="synonym">Monochrysis lutheri</name>
    <dbReference type="NCBI Taxonomy" id="2081491"/>
    <lineage>
        <taxon>Eukaryota</taxon>
        <taxon>Haptista</taxon>
        <taxon>Haptophyta</taxon>
        <taxon>Pavlovophyceae</taxon>
        <taxon>Pavlovales</taxon>
        <taxon>Pavlovaceae</taxon>
        <taxon>Diacronema</taxon>
    </lineage>
</organism>
<sequence length="140" mass="14949">MAVRKCASVALLALLGCAAANEVDCGSMKSKELKQFLARKGKKCEGCAEKADFVQMCEQSVDLPDLPEEQQPTAHKAKGKSGASADDGKEKSIDDILASLKGMPGMDNIKVFRPGDLDDMLKRGDLGDFNADGKEGKEEL</sequence>
<dbReference type="Gene3D" id="1.10.720.30">
    <property type="entry name" value="SAP domain"/>
    <property type="match status" value="1"/>
</dbReference>
<gene>
    <name evidence="4" type="ORF">KFE25_007382</name>
</gene>
<dbReference type="Pfam" id="PF10208">
    <property type="entry name" value="ARMET_C"/>
    <property type="match status" value="1"/>
</dbReference>
<evidence type="ECO:0000259" key="3">
    <source>
        <dbReference type="Pfam" id="PF10208"/>
    </source>
</evidence>
<feature type="signal peptide" evidence="2">
    <location>
        <begin position="1"/>
        <end position="20"/>
    </location>
</feature>
<dbReference type="Proteomes" id="UP000751190">
    <property type="component" value="Unassembled WGS sequence"/>
</dbReference>
<feature type="region of interest" description="Disordered" evidence="1">
    <location>
        <begin position="62"/>
        <end position="91"/>
    </location>
</feature>
<dbReference type="PROSITE" id="PS51257">
    <property type="entry name" value="PROKAR_LIPOPROTEIN"/>
    <property type="match status" value="1"/>
</dbReference>
<dbReference type="InterPro" id="IPR036361">
    <property type="entry name" value="SAP_dom_sf"/>
</dbReference>
<feature type="chain" id="PRO_5035299307" description="ARMET C-terminal domain-containing protein" evidence="2">
    <location>
        <begin position="21"/>
        <end position="140"/>
    </location>
</feature>
<reference evidence="4" key="1">
    <citation type="submission" date="2021-05" db="EMBL/GenBank/DDBJ databases">
        <title>The genome of the haptophyte Pavlova lutheri (Diacronema luteri, Pavlovales) - a model for lipid biosynthesis in eukaryotic algae.</title>
        <authorList>
            <person name="Hulatt C.J."/>
            <person name="Posewitz M.C."/>
        </authorList>
    </citation>
    <scope>NUCLEOTIDE SEQUENCE</scope>
    <source>
        <strain evidence="4">NIVA-4/92</strain>
    </source>
</reference>
<evidence type="ECO:0000313" key="5">
    <source>
        <dbReference type="Proteomes" id="UP000751190"/>
    </source>
</evidence>
<evidence type="ECO:0000313" key="4">
    <source>
        <dbReference type="EMBL" id="KAG8468864.1"/>
    </source>
</evidence>
<dbReference type="InterPro" id="IPR019345">
    <property type="entry name" value="ARMET_C"/>
</dbReference>
<comment type="caution">
    <text evidence="4">The sequence shown here is derived from an EMBL/GenBank/DDBJ whole genome shotgun (WGS) entry which is preliminary data.</text>
</comment>
<evidence type="ECO:0000256" key="2">
    <source>
        <dbReference type="SAM" id="SignalP"/>
    </source>
</evidence>
<keyword evidence="2" id="KW-0732">Signal</keyword>